<keyword evidence="5" id="KW-0539">Nucleus</keyword>
<dbReference type="Gene3D" id="1.25.40.10">
    <property type="entry name" value="Tetratricopeptide repeat domain"/>
    <property type="match status" value="1"/>
</dbReference>
<dbReference type="GO" id="GO:0000462">
    <property type="term" value="P:maturation of SSU-rRNA from tricistronic rRNA transcript (SSU-rRNA, 5.8S rRNA, LSU-rRNA)"/>
    <property type="evidence" value="ECO:0007669"/>
    <property type="project" value="InterPro"/>
</dbReference>
<sequence>MERVQFQQEQMLAELKDLVLKGVFTQAEVKQITRKRTQFEMALVRRIAKKCDFLRYAAYEMTLEQLRRKRLQRLNMPTMKATISDYALVRRQFHIFERALRRFKADVGLWIQYIQVAKREGARSLVGRITARALQLHPNVPSLYVIAASHELSHTSPSAARALLQRGLRLNAESIDLWREYIRMELHFIEGMRRRWNVLGISFNEGAGPTNKKQRMEVDIDIDDIGDPIIIDDNQEKPPDEIVTAEHGGDEGEAARRAIMEGAIVKSAMSNAAKAVPRIQLFSQLENLIRTQPCQHSLRANLMDELYFLLQKTIPGDPEAIKMQATRRLRELTSETAKDKAETNRSENENMVDSIQYANEQLVHAVSNPPSDNARPQISVIYADFVKEWCQSPTLDPTLKQYLVSSLRGMAQQPGALPVLQATHLRLLLRDGKPSKMTLKLARRYSLATDSPDVWLARLDVEKAINEHDAQSTWSIACSTVHNYPRKEDIEKVWLWGLDHLMTQDGDRIALFENLLKKSMQDSSIRNIHETLLLRYISDVVFSKSINEVERHKLIQKMPITYLPTEAVWARLFSLGCLGENVGKNMLCTIYEHWRNVDGVRAALEWAGWLSEHGDGKGAMKVIKTATALLSSAERGHLNQLWNSRLNQDREDGEGKGEETEGEEEAGNMGESPDEMPMVLTFE</sequence>
<feature type="domain" description="U3 small nucleolar RNA-associated protein 6 N-terminal" evidence="7">
    <location>
        <begin position="9"/>
        <end position="91"/>
    </location>
</feature>
<name>A0A0C3ELX8_9AGAM</name>
<proteinExistence type="inferred from homology"/>
<evidence type="ECO:0000256" key="6">
    <source>
        <dbReference type="SAM" id="MobiDB-lite"/>
    </source>
</evidence>
<keyword evidence="4" id="KW-0677">Repeat</keyword>
<reference evidence="8 9" key="1">
    <citation type="submission" date="2014-04" db="EMBL/GenBank/DDBJ databases">
        <authorList>
            <consortium name="DOE Joint Genome Institute"/>
            <person name="Kuo A."/>
            <person name="Kohler A."/>
            <person name="Nagy L.G."/>
            <person name="Floudas D."/>
            <person name="Copeland A."/>
            <person name="Barry K.W."/>
            <person name="Cichocki N."/>
            <person name="Veneault-Fourrey C."/>
            <person name="LaButti K."/>
            <person name="Lindquist E.A."/>
            <person name="Lipzen A."/>
            <person name="Lundell T."/>
            <person name="Morin E."/>
            <person name="Murat C."/>
            <person name="Sun H."/>
            <person name="Tunlid A."/>
            <person name="Henrissat B."/>
            <person name="Grigoriev I.V."/>
            <person name="Hibbett D.S."/>
            <person name="Martin F."/>
            <person name="Nordberg H.P."/>
            <person name="Cantor M.N."/>
            <person name="Hua S.X."/>
        </authorList>
    </citation>
    <scope>NUCLEOTIDE SEQUENCE [LARGE SCALE GENOMIC DNA]</scope>
    <source>
        <strain evidence="8 9">Foug A</strain>
    </source>
</reference>
<evidence type="ECO:0000256" key="2">
    <source>
        <dbReference type="ARBA" id="ARBA00010734"/>
    </source>
</evidence>
<keyword evidence="9" id="KW-1185">Reference proteome</keyword>
<evidence type="ECO:0000256" key="1">
    <source>
        <dbReference type="ARBA" id="ARBA00004604"/>
    </source>
</evidence>
<dbReference type="InParanoid" id="A0A0C3ELX8"/>
<evidence type="ECO:0000313" key="9">
    <source>
        <dbReference type="Proteomes" id="UP000053989"/>
    </source>
</evidence>
<dbReference type="GO" id="GO:0030515">
    <property type="term" value="F:snoRNA binding"/>
    <property type="evidence" value="ECO:0007669"/>
    <property type="project" value="InterPro"/>
</dbReference>
<protein>
    <recommendedName>
        <fullName evidence="7">U3 small nucleolar RNA-associated protein 6 N-terminal domain-containing protein</fullName>
    </recommendedName>
</protein>
<dbReference type="InterPro" id="IPR003107">
    <property type="entry name" value="HAT"/>
</dbReference>
<evidence type="ECO:0000313" key="8">
    <source>
        <dbReference type="EMBL" id="KIM69184.1"/>
    </source>
</evidence>
<comment type="similarity">
    <text evidence="2">Belongs to the UTP6 family.</text>
</comment>
<gene>
    <name evidence="8" type="ORF">SCLCIDRAFT_104260</name>
</gene>
<dbReference type="SMART" id="SM00386">
    <property type="entry name" value="HAT"/>
    <property type="match status" value="3"/>
</dbReference>
<dbReference type="Pfam" id="PF08640">
    <property type="entry name" value="U3_assoc_6"/>
    <property type="match status" value="1"/>
</dbReference>
<comment type="subcellular location">
    <subcellularLocation>
        <location evidence="1">Nucleus</location>
        <location evidence="1">Nucleolus</location>
    </subcellularLocation>
</comment>
<organism evidence="8 9">
    <name type="scientific">Scleroderma citrinum Foug A</name>
    <dbReference type="NCBI Taxonomy" id="1036808"/>
    <lineage>
        <taxon>Eukaryota</taxon>
        <taxon>Fungi</taxon>
        <taxon>Dikarya</taxon>
        <taxon>Basidiomycota</taxon>
        <taxon>Agaricomycotina</taxon>
        <taxon>Agaricomycetes</taxon>
        <taxon>Agaricomycetidae</taxon>
        <taxon>Boletales</taxon>
        <taxon>Sclerodermatineae</taxon>
        <taxon>Sclerodermataceae</taxon>
        <taxon>Scleroderma</taxon>
    </lineage>
</organism>
<dbReference type="STRING" id="1036808.A0A0C3ELX8"/>
<dbReference type="EMBL" id="KN822007">
    <property type="protein sequence ID" value="KIM69184.1"/>
    <property type="molecule type" value="Genomic_DNA"/>
</dbReference>
<dbReference type="InterPro" id="IPR055347">
    <property type="entry name" value="UTP6_N"/>
</dbReference>
<evidence type="ECO:0000256" key="5">
    <source>
        <dbReference type="ARBA" id="ARBA00023242"/>
    </source>
</evidence>
<dbReference type="Proteomes" id="UP000053989">
    <property type="component" value="Unassembled WGS sequence"/>
</dbReference>
<dbReference type="HOGENOM" id="CLU_026025_1_1_1"/>
<dbReference type="InterPro" id="IPR011990">
    <property type="entry name" value="TPR-like_helical_dom_sf"/>
</dbReference>
<dbReference type="OrthoDB" id="28112at2759"/>
<dbReference type="GO" id="GO:0032040">
    <property type="term" value="C:small-subunit processome"/>
    <property type="evidence" value="ECO:0007669"/>
    <property type="project" value="TreeGrafter"/>
</dbReference>
<feature type="region of interest" description="Disordered" evidence="6">
    <location>
        <begin position="641"/>
        <end position="683"/>
    </location>
</feature>
<reference evidence="9" key="2">
    <citation type="submission" date="2015-01" db="EMBL/GenBank/DDBJ databases">
        <title>Evolutionary Origins and Diversification of the Mycorrhizal Mutualists.</title>
        <authorList>
            <consortium name="DOE Joint Genome Institute"/>
            <consortium name="Mycorrhizal Genomics Consortium"/>
            <person name="Kohler A."/>
            <person name="Kuo A."/>
            <person name="Nagy L.G."/>
            <person name="Floudas D."/>
            <person name="Copeland A."/>
            <person name="Barry K.W."/>
            <person name="Cichocki N."/>
            <person name="Veneault-Fourrey C."/>
            <person name="LaButti K."/>
            <person name="Lindquist E.A."/>
            <person name="Lipzen A."/>
            <person name="Lundell T."/>
            <person name="Morin E."/>
            <person name="Murat C."/>
            <person name="Riley R."/>
            <person name="Ohm R."/>
            <person name="Sun H."/>
            <person name="Tunlid A."/>
            <person name="Henrissat B."/>
            <person name="Grigoriev I.V."/>
            <person name="Hibbett D.S."/>
            <person name="Martin F."/>
        </authorList>
    </citation>
    <scope>NUCLEOTIDE SEQUENCE [LARGE SCALE GENOMIC DNA]</scope>
    <source>
        <strain evidence="9">Foug A</strain>
    </source>
</reference>
<dbReference type="PANTHER" id="PTHR23271">
    <property type="entry name" value="HEPATOCELLULAR CARCINOMA-ASSOCIATED ANTIGEN 66"/>
    <property type="match status" value="1"/>
</dbReference>
<keyword evidence="3" id="KW-0698">rRNA processing</keyword>
<evidence type="ECO:0000256" key="3">
    <source>
        <dbReference type="ARBA" id="ARBA00022552"/>
    </source>
</evidence>
<dbReference type="InterPro" id="IPR013949">
    <property type="entry name" value="Utp6"/>
</dbReference>
<evidence type="ECO:0000259" key="7">
    <source>
        <dbReference type="Pfam" id="PF08640"/>
    </source>
</evidence>
<feature type="compositionally biased region" description="Basic and acidic residues" evidence="6">
    <location>
        <begin position="647"/>
        <end position="659"/>
    </location>
</feature>
<dbReference type="PANTHER" id="PTHR23271:SF1">
    <property type="entry name" value="U3 SMALL NUCLEOLAR RNA-ASSOCIATED PROTEIN 6 HOMOLOG"/>
    <property type="match status" value="1"/>
</dbReference>
<dbReference type="AlphaFoldDB" id="A0A0C3ELX8"/>
<dbReference type="SUPFAM" id="SSF48452">
    <property type="entry name" value="TPR-like"/>
    <property type="match status" value="1"/>
</dbReference>
<accession>A0A0C3ELX8</accession>
<dbReference type="GO" id="GO:0034388">
    <property type="term" value="C:Pwp2p-containing subcomplex of 90S preribosome"/>
    <property type="evidence" value="ECO:0007669"/>
    <property type="project" value="TreeGrafter"/>
</dbReference>
<evidence type="ECO:0000256" key="4">
    <source>
        <dbReference type="ARBA" id="ARBA00022737"/>
    </source>
</evidence>